<dbReference type="Pfam" id="PF09339">
    <property type="entry name" value="HTH_IclR"/>
    <property type="match status" value="1"/>
</dbReference>
<evidence type="ECO:0000313" key="7">
    <source>
        <dbReference type="Proteomes" id="UP000184693"/>
    </source>
</evidence>
<dbReference type="Gene3D" id="3.30.450.40">
    <property type="match status" value="1"/>
</dbReference>
<dbReference type="InterPro" id="IPR036390">
    <property type="entry name" value="WH_DNA-bd_sf"/>
</dbReference>
<dbReference type="InterPro" id="IPR014757">
    <property type="entry name" value="Tscrpt_reg_IclR_C"/>
</dbReference>
<keyword evidence="2" id="KW-0238">DNA-binding</keyword>
<keyword evidence="3" id="KW-0804">Transcription</keyword>
<evidence type="ECO:0000313" key="6">
    <source>
        <dbReference type="EMBL" id="SIO51271.1"/>
    </source>
</evidence>
<dbReference type="GO" id="GO:0003677">
    <property type="term" value="F:DNA binding"/>
    <property type="evidence" value="ECO:0007669"/>
    <property type="project" value="UniProtKB-KW"/>
</dbReference>
<dbReference type="Pfam" id="PF01614">
    <property type="entry name" value="IclR_C"/>
    <property type="match status" value="1"/>
</dbReference>
<dbReference type="InterPro" id="IPR036388">
    <property type="entry name" value="WH-like_DNA-bd_sf"/>
</dbReference>
<organism evidence="6 7">
    <name type="scientific">Paraburkholderia phenazinium</name>
    <dbReference type="NCBI Taxonomy" id="60549"/>
    <lineage>
        <taxon>Bacteria</taxon>
        <taxon>Pseudomonadati</taxon>
        <taxon>Pseudomonadota</taxon>
        <taxon>Betaproteobacteria</taxon>
        <taxon>Burkholderiales</taxon>
        <taxon>Burkholderiaceae</taxon>
        <taxon>Paraburkholderia</taxon>
    </lineage>
</organism>
<accession>A0A1N6K401</accession>
<dbReference type="GO" id="GO:0003700">
    <property type="term" value="F:DNA-binding transcription factor activity"/>
    <property type="evidence" value="ECO:0007669"/>
    <property type="project" value="TreeGrafter"/>
</dbReference>
<dbReference type="InterPro" id="IPR050707">
    <property type="entry name" value="HTH_MetabolicPath_Reg"/>
</dbReference>
<dbReference type="RefSeq" id="WP_074267869.1">
    <property type="nucleotide sequence ID" value="NZ_FSRM01000002.1"/>
</dbReference>
<evidence type="ECO:0000259" key="4">
    <source>
        <dbReference type="PROSITE" id="PS51077"/>
    </source>
</evidence>
<dbReference type="Gene3D" id="1.10.10.10">
    <property type="entry name" value="Winged helix-like DNA-binding domain superfamily/Winged helix DNA-binding domain"/>
    <property type="match status" value="1"/>
</dbReference>
<proteinExistence type="predicted"/>
<gene>
    <name evidence="6" type="ORF">SAMN05444168_5962</name>
</gene>
<name>A0A1N6K401_9BURK</name>
<dbReference type="SMART" id="SM00346">
    <property type="entry name" value="HTH_ICLR"/>
    <property type="match status" value="1"/>
</dbReference>
<dbReference type="SUPFAM" id="SSF55781">
    <property type="entry name" value="GAF domain-like"/>
    <property type="match status" value="1"/>
</dbReference>
<evidence type="ECO:0000256" key="1">
    <source>
        <dbReference type="ARBA" id="ARBA00023015"/>
    </source>
</evidence>
<protein>
    <submittedName>
        <fullName evidence="6">Transcriptional regulator, IclR family</fullName>
    </submittedName>
</protein>
<dbReference type="Proteomes" id="UP000184693">
    <property type="component" value="Unassembled WGS sequence"/>
</dbReference>
<dbReference type="PANTHER" id="PTHR30136">
    <property type="entry name" value="HELIX-TURN-HELIX TRANSCRIPTIONAL REGULATOR, ICLR FAMILY"/>
    <property type="match status" value="1"/>
</dbReference>
<dbReference type="InterPro" id="IPR005471">
    <property type="entry name" value="Tscrpt_reg_IclR_N"/>
</dbReference>
<feature type="domain" description="IclR-ED" evidence="5">
    <location>
        <begin position="91"/>
        <end position="274"/>
    </location>
</feature>
<dbReference type="GO" id="GO:0045892">
    <property type="term" value="P:negative regulation of DNA-templated transcription"/>
    <property type="evidence" value="ECO:0007669"/>
    <property type="project" value="TreeGrafter"/>
</dbReference>
<dbReference type="AlphaFoldDB" id="A0A1N6K401"/>
<dbReference type="InterPro" id="IPR029016">
    <property type="entry name" value="GAF-like_dom_sf"/>
</dbReference>
<dbReference type="PROSITE" id="PS51077">
    <property type="entry name" value="HTH_ICLR"/>
    <property type="match status" value="1"/>
</dbReference>
<sequence length="292" mass="32258">MTSESLKTARARTRGNVQPIIREDRTSVQALSRALSLLEILAEDDDGYRLVDLAERSGLPAPTIHRLLTTMQQRRFVSFEADKNLWRIGAQCFSVGSAFGPRRNMVELATPIVRRLRDLAGETVNIGGLDQDEILLIHQVESKQMMRAISRPGSRSPLANTAMGKTILAWLPPARATQIIQNGGLQRRTPQSIVRGTALHDALTEIRRAGYAIDNEETAVGLRCVAAAVFNEFGVAFAAISVVGPTLRITHERLDNLSWHVMLAAREITSAMGGRVPKEMEEILRIRASQPH</sequence>
<dbReference type="PANTHER" id="PTHR30136:SF24">
    <property type="entry name" value="HTH-TYPE TRANSCRIPTIONAL REPRESSOR ALLR"/>
    <property type="match status" value="1"/>
</dbReference>
<evidence type="ECO:0000256" key="2">
    <source>
        <dbReference type="ARBA" id="ARBA00023125"/>
    </source>
</evidence>
<reference evidence="6 7" key="1">
    <citation type="submission" date="2016-11" db="EMBL/GenBank/DDBJ databases">
        <authorList>
            <person name="Jaros S."/>
            <person name="Januszkiewicz K."/>
            <person name="Wedrychowicz H."/>
        </authorList>
    </citation>
    <scope>NUCLEOTIDE SEQUENCE [LARGE SCALE GENOMIC DNA]</scope>
    <source>
        <strain evidence="6 7">GAS86</strain>
    </source>
</reference>
<dbReference type="SUPFAM" id="SSF46785">
    <property type="entry name" value="Winged helix' DNA-binding domain"/>
    <property type="match status" value="1"/>
</dbReference>
<evidence type="ECO:0000259" key="5">
    <source>
        <dbReference type="PROSITE" id="PS51078"/>
    </source>
</evidence>
<dbReference type="PROSITE" id="PS51078">
    <property type="entry name" value="ICLR_ED"/>
    <property type="match status" value="1"/>
</dbReference>
<evidence type="ECO:0000256" key="3">
    <source>
        <dbReference type="ARBA" id="ARBA00023163"/>
    </source>
</evidence>
<feature type="domain" description="HTH iclR-type" evidence="4">
    <location>
        <begin position="28"/>
        <end position="90"/>
    </location>
</feature>
<dbReference type="OrthoDB" id="9807558at2"/>
<keyword evidence="1" id="KW-0805">Transcription regulation</keyword>
<dbReference type="EMBL" id="FSRM01000002">
    <property type="protein sequence ID" value="SIO51271.1"/>
    <property type="molecule type" value="Genomic_DNA"/>
</dbReference>